<dbReference type="InterPro" id="IPR005119">
    <property type="entry name" value="LysR_subst-bd"/>
</dbReference>
<dbReference type="PANTHER" id="PTHR30537:SF26">
    <property type="entry name" value="GLYCINE CLEAVAGE SYSTEM TRANSCRIPTIONAL ACTIVATOR"/>
    <property type="match status" value="1"/>
</dbReference>
<dbReference type="GO" id="GO:0006351">
    <property type="term" value="P:DNA-templated transcription"/>
    <property type="evidence" value="ECO:0007669"/>
    <property type="project" value="TreeGrafter"/>
</dbReference>
<dbReference type="OrthoDB" id="9178397at2"/>
<dbReference type="PROSITE" id="PS50931">
    <property type="entry name" value="HTH_LYSR"/>
    <property type="match status" value="1"/>
</dbReference>
<protein>
    <submittedName>
        <fullName evidence="6">LysR family transcriptional regulator</fullName>
    </submittedName>
</protein>
<evidence type="ECO:0000313" key="6">
    <source>
        <dbReference type="EMBL" id="OZI71036.1"/>
    </source>
</evidence>
<dbReference type="InterPro" id="IPR000847">
    <property type="entry name" value="LysR_HTH_N"/>
</dbReference>
<keyword evidence="4" id="KW-0804">Transcription</keyword>
<dbReference type="Gene3D" id="3.40.190.10">
    <property type="entry name" value="Periplasmic binding protein-like II"/>
    <property type="match status" value="2"/>
</dbReference>
<keyword evidence="3" id="KW-0238">DNA-binding</keyword>
<dbReference type="Pfam" id="PF00126">
    <property type="entry name" value="HTH_1"/>
    <property type="match status" value="1"/>
</dbReference>
<evidence type="ECO:0000256" key="1">
    <source>
        <dbReference type="ARBA" id="ARBA00009437"/>
    </source>
</evidence>
<dbReference type="PRINTS" id="PR00039">
    <property type="entry name" value="HTHLYSR"/>
</dbReference>
<dbReference type="InterPro" id="IPR036390">
    <property type="entry name" value="WH_DNA-bd_sf"/>
</dbReference>
<dbReference type="EMBL" id="NEVU01000003">
    <property type="protein sequence ID" value="OZI71036.1"/>
    <property type="molecule type" value="Genomic_DNA"/>
</dbReference>
<keyword evidence="7" id="KW-1185">Reference proteome</keyword>
<comment type="similarity">
    <text evidence="1">Belongs to the LysR transcriptional regulatory family.</text>
</comment>
<evidence type="ECO:0000256" key="2">
    <source>
        <dbReference type="ARBA" id="ARBA00023015"/>
    </source>
</evidence>
<gene>
    <name evidence="6" type="ORF">CAL22_14185</name>
</gene>
<dbReference type="SUPFAM" id="SSF46785">
    <property type="entry name" value="Winged helix' DNA-binding domain"/>
    <property type="match status" value="1"/>
</dbReference>
<proteinExistence type="inferred from homology"/>
<dbReference type="SUPFAM" id="SSF53850">
    <property type="entry name" value="Periplasmic binding protein-like II"/>
    <property type="match status" value="1"/>
</dbReference>
<evidence type="ECO:0000259" key="5">
    <source>
        <dbReference type="PROSITE" id="PS50931"/>
    </source>
</evidence>
<dbReference type="GO" id="GO:0003700">
    <property type="term" value="F:DNA-binding transcription factor activity"/>
    <property type="evidence" value="ECO:0007669"/>
    <property type="project" value="InterPro"/>
</dbReference>
<dbReference type="InterPro" id="IPR058163">
    <property type="entry name" value="LysR-type_TF_proteobact-type"/>
</dbReference>
<evidence type="ECO:0000256" key="4">
    <source>
        <dbReference type="ARBA" id="ARBA00023163"/>
    </source>
</evidence>
<dbReference type="Pfam" id="PF03466">
    <property type="entry name" value="LysR_substrate"/>
    <property type="match status" value="1"/>
</dbReference>
<dbReference type="FunFam" id="1.10.10.10:FF:000001">
    <property type="entry name" value="LysR family transcriptional regulator"/>
    <property type="match status" value="1"/>
</dbReference>
<reference evidence="7" key="1">
    <citation type="submission" date="2017-05" db="EMBL/GenBank/DDBJ databases">
        <title>Complete and WGS of Bordetella genogroups.</title>
        <authorList>
            <person name="Spilker T."/>
            <person name="Lipuma J."/>
        </authorList>
    </citation>
    <scope>NUCLEOTIDE SEQUENCE [LARGE SCALE GENOMIC DNA]</scope>
    <source>
        <strain evidence="7">AU6712</strain>
    </source>
</reference>
<name>A0A261VA48_9BORD</name>
<feature type="domain" description="HTH lysR-type" evidence="5">
    <location>
        <begin position="6"/>
        <end position="63"/>
    </location>
</feature>
<dbReference type="Gene3D" id="1.10.10.10">
    <property type="entry name" value="Winged helix-like DNA-binding domain superfamily/Winged helix DNA-binding domain"/>
    <property type="match status" value="1"/>
</dbReference>
<dbReference type="InterPro" id="IPR036388">
    <property type="entry name" value="WH-like_DNA-bd_sf"/>
</dbReference>
<dbReference type="RefSeq" id="WP_094814327.1">
    <property type="nucleotide sequence ID" value="NZ_NEVU01000003.1"/>
</dbReference>
<evidence type="ECO:0000256" key="3">
    <source>
        <dbReference type="ARBA" id="ARBA00023125"/>
    </source>
</evidence>
<sequence>MRNGIPNLSALQAFEASARLGSFSRAAEELSLTHSAVYRQVASLESRLGVQLFTRVRRRIVLTDQGAEYAGRIRHHLDQIEKDTFGLVSRTGMGRSIHIAVVPTLATTWLIPRLADFQQAHADISVSLSVRTLPFQFKDHPFDGALYHGDGIWPGTKGVLLFPERELVTVCAPGLAEQTREPGACALSAMTHLHLASRPDAWRQWYGATGQVYGPQAAGGPRYELFTMVMAAVQAGLGVGLMPRFLAQPALEAGTLVMPAPQALQVSQGYYFGYPQHSERSGALKAFEVWLKATAAREALRNP</sequence>
<accession>A0A261VA48</accession>
<keyword evidence="2" id="KW-0805">Transcription regulation</keyword>
<organism evidence="6 7">
    <name type="scientific">Bordetella genomosp. 12</name>
    <dbReference type="NCBI Taxonomy" id="463035"/>
    <lineage>
        <taxon>Bacteria</taxon>
        <taxon>Pseudomonadati</taxon>
        <taxon>Pseudomonadota</taxon>
        <taxon>Betaproteobacteria</taxon>
        <taxon>Burkholderiales</taxon>
        <taxon>Alcaligenaceae</taxon>
        <taxon>Bordetella</taxon>
    </lineage>
</organism>
<evidence type="ECO:0000313" key="7">
    <source>
        <dbReference type="Proteomes" id="UP000216429"/>
    </source>
</evidence>
<dbReference type="Proteomes" id="UP000216429">
    <property type="component" value="Unassembled WGS sequence"/>
</dbReference>
<dbReference type="PANTHER" id="PTHR30537">
    <property type="entry name" value="HTH-TYPE TRANSCRIPTIONAL REGULATOR"/>
    <property type="match status" value="1"/>
</dbReference>
<comment type="caution">
    <text evidence="6">The sequence shown here is derived from an EMBL/GenBank/DDBJ whole genome shotgun (WGS) entry which is preliminary data.</text>
</comment>
<dbReference type="GO" id="GO:0043565">
    <property type="term" value="F:sequence-specific DNA binding"/>
    <property type="evidence" value="ECO:0007669"/>
    <property type="project" value="TreeGrafter"/>
</dbReference>
<dbReference type="AlphaFoldDB" id="A0A261VA48"/>